<accession>A0ABT3WLL9</accession>
<evidence type="ECO:0000259" key="1">
    <source>
        <dbReference type="Pfam" id="PF06114"/>
    </source>
</evidence>
<dbReference type="PANTHER" id="PTHR43236">
    <property type="entry name" value="ANTITOXIN HIGA1"/>
    <property type="match status" value="1"/>
</dbReference>
<comment type="caution">
    <text evidence="2">The sequence shown here is derived from an EMBL/GenBank/DDBJ whole genome shotgun (WGS) entry which is preliminary data.</text>
</comment>
<gene>
    <name evidence="2" type="ORF">NQF89_05755</name>
</gene>
<dbReference type="PANTHER" id="PTHR43236:SF1">
    <property type="entry name" value="BLL7220 PROTEIN"/>
    <property type="match status" value="1"/>
</dbReference>
<reference evidence="2 3" key="1">
    <citation type="submission" date="2022-07" db="EMBL/GenBank/DDBJ databases">
        <title>Bombella genomes.</title>
        <authorList>
            <person name="Harer L."/>
            <person name="Styblova S."/>
            <person name="Ehrmann M."/>
        </authorList>
    </citation>
    <scope>NUCLEOTIDE SEQUENCE [LARGE SCALE GENOMIC DNA]</scope>
    <source>
        <strain evidence="2 3">TMW 2.2556</strain>
    </source>
</reference>
<dbReference type="Proteomes" id="UP001165575">
    <property type="component" value="Unassembled WGS sequence"/>
</dbReference>
<proteinExistence type="predicted"/>
<dbReference type="RefSeq" id="WP_266137753.1">
    <property type="nucleotide sequence ID" value="NZ_JANIDX010000005.1"/>
</dbReference>
<keyword evidence="3" id="KW-1185">Reference proteome</keyword>
<protein>
    <submittedName>
        <fullName evidence="2">ImmA/IrrE family metallo-endopeptidase</fullName>
    </submittedName>
</protein>
<sequence>MLQGRLEWAEEVAEQLQDHLDFPEVNIPQLRFSSPAEITDDDIEEAAAQCRSMWKLGKGPIQDLALAAEGAGIILLREETGIANIEGLSSWSYRLERPLVFLSSDKANGYRSRFDLAHEIGHLCLHRCVSAEVHDECYALGEEQADKFAGALLLPAESLAREVSICPTWDELLLLKRKWGVSAAAILMRLKALEIVSEDRVSQLFRQRSVRWGRRAEPGDGALAPERPRLLRRSIELLVRENVMPLSGIQKAFGFGVNDLEGILGLEEGYLSQDEHGSNIVDLASLRGTKGKGKAKTPVGEDGNVVEVAFGKK</sequence>
<dbReference type="InterPro" id="IPR052345">
    <property type="entry name" value="Rad_response_metalloprotease"/>
</dbReference>
<dbReference type="Pfam" id="PF06114">
    <property type="entry name" value="Peptidase_M78"/>
    <property type="match status" value="1"/>
</dbReference>
<dbReference type="Gene3D" id="1.10.10.2910">
    <property type="match status" value="1"/>
</dbReference>
<evidence type="ECO:0000313" key="2">
    <source>
        <dbReference type="EMBL" id="MCX5619926.1"/>
    </source>
</evidence>
<organism evidence="2 3">
    <name type="scientific">Bombella pollinis</name>
    <dbReference type="NCBI Taxonomy" id="2967337"/>
    <lineage>
        <taxon>Bacteria</taxon>
        <taxon>Pseudomonadati</taxon>
        <taxon>Pseudomonadota</taxon>
        <taxon>Alphaproteobacteria</taxon>
        <taxon>Acetobacterales</taxon>
        <taxon>Acetobacteraceae</taxon>
        <taxon>Bombella</taxon>
    </lineage>
</organism>
<dbReference type="InterPro" id="IPR010359">
    <property type="entry name" value="IrrE_HExxH"/>
</dbReference>
<name>A0ABT3WLL9_9PROT</name>
<feature type="domain" description="IrrE N-terminal-like" evidence="1">
    <location>
        <begin position="69"/>
        <end position="191"/>
    </location>
</feature>
<dbReference type="EMBL" id="JANIDX010000005">
    <property type="protein sequence ID" value="MCX5619926.1"/>
    <property type="molecule type" value="Genomic_DNA"/>
</dbReference>
<evidence type="ECO:0000313" key="3">
    <source>
        <dbReference type="Proteomes" id="UP001165575"/>
    </source>
</evidence>